<dbReference type="EMBL" id="CP111020">
    <property type="protein sequence ID" value="WAR15032.1"/>
    <property type="molecule type" value="Genomic_DNA"/>
</dbReference>
<name>A0ABY7F0B1_MYAAR</name>
<reference evidence="1" key="1">
    <citation type="submission" date="2022-11" db="EMBL/GenBank/DDBJ databases">
        <title>Centuries of genome instability and evolution in soft-shell clam transmissible cancer (bioRxiv).</title>
        <authorList>
            <person name="Hart S.F.M."/>
            <person name="Yonemitsu M.A."/>
            <person name="Giersch R.M."/>
            <person name="Beal B.F."/>
            <person name="Arriagada G."/>
            <person name="Davis B.W."/>
            <person name="Ostrander E.A."/>
            <person name="Goff S.P."/>
            <person name="Metzger M.J."/>
        </authorList>
    </citation>
    <scope>NUCLEOTIDE SEQUENCE</scope>
    <source>
        <strain evidence="1">MELC-2E11</strain>
        <tissue evidence="1">Siphon/mantle</tissue>
    </source>
</reference>
<dbReference type="Proteomes" id="UP001164746">
    <property type="component" value="Chromosome 9"/>
</dbReference>
<evidence type="ECO:0000313" key="2">
    <source>
        <dbReference type="Proteomes" id="UP001164746"/>
    </source>
</evidence>
<evidence type="ECO:0000313" key="1">
    <source>
        <dbReference type="EMBL" id="WAR15032.1"/>
    </source>
</evidence>
<proteinExistence type="predicted"/>
<keyword evidence="2" id="KW-1185">Reference proteome</keyword>
<gene>
    <name evidence="1" type="ORF">MAR_005137</name>
</gene>
<protein>
    <submittedName>
        <fullName evidence="1">Uncharacterized protein</fullName>
    </submittedName>
</protein>
<accession>A0ABY7F0B1</accession>
<organism evidence="1 2">
    <name type="scientific">Mya arenaria</name>
    <name type="common">Soft-shell clam</name>
    <dbReference type="NCBI Taxonomy" id="6604"/>
    <lineage>
        <taxon>Eukaryota</taxon>
        <taxon>Metazoa</taxon>
        <taxon>Spiralia</taxon>
        <taxon>Lophotrochozoa</taxon>
        <taxon>Mollusca</taxon>
        <taxon>Bivalvia</taxon>
        <taxon>Autobranchia</taxon>
        <taxon>Heteroconchia</taxon>
        <taxon>Euheterodonta</taxon>
        <taxon>Imparidentia</taxon>
        <taxon>Neoheterodontei</taxon>
        <taxon>Myida</taxon>
        <taxon>Myoidea</taxon>
        <taxon>Myidae</taxon>
        <taxon>Mya</taxon>
    </lineage>
</organism>
<sequence length="111" mass="12352">MHDEDSSDKLMYFVDHWLALDKVDGSICRGLPAVRKGTPSLPVLRYVVAVTTGSWMLEWTVQIFILNLIGVDGDIGLREGTSLEPFLKVDSLGSLDKLTYSLLKPFLLGKK</sequence>